<feature type="domain" description="Potassium channel" evidence="11">
    <location>
        <begin position="390"/>
        <end position="461"/>
    </location>
</feature>
<accession>A0A9W4XI02</accession>
<comment type="subcellular location">
    <subcellularLocation>
        <location evidence="1">Membrane</location>
        <topology evidence="1">Multi-pass membrane protein</topology>
    </subcellularLocation>
</comment>
<organism evidence="12 13">
    <name type="scientific">Candida verbasci</name>
    <dbReference type="NCBI Taxonomy" id="1227364"/>
    <lineage>
        <taxon>Eukaryota</taxon>
        <taxon>Fungi</taxon>
        <taxon>Dikarya</taxon>
        <taxon>Ascomycota</taxon>
        <taxon>Saccharomycotina</taxon>
        <taxon>Pichiomycetes</taxon>
        <taxon>Debaryomycetaceae</taxon>
        <taxon>Candida/Lodderomyces clade</taxon>
        <taxon>Candida</taxon>
    </lineage>
</organism>
<dbReference type="PRINTS" id="PR01333">
    <property type="entry name" value="2POREKCHANEL"/>
</dbReference>
<dbReference type="SUPFAM" id="SSF81324">
    <property type="entry name" value="Voltage-gated potassium channels"/>
    <property type="match status" value="2"/>
</dbReference>
<evidence type="ECO:0000256" key="2">
    <source>
        <dbReference type="ARBA" id="ARBA00022448"/>
    </source>
</evidence>
<dbReference type="GO" id="GO:0030322">
    <property type="term" value="P:stabilization of membrane potential"/>
    <property type="evidence" value="ECO:0007669"/>
    <property type="project" value="TreeGrafter"/>
</dbReference>
<proteinExistence type="inferred from homology"/>
<evidence type="ECO:0000259" key="11">
    <source>
        <dbReference type="Pfam" id="PF07885"/>
    </source>
</evidence>
<keyword evidence="2 8" id="KW-0813">Transport</keyword>
<feature type="compositionally biased region" description="Acidic residues" evidence="9">
    <location>
        <begin position="510"/>
        <end position="527"/>
    </location>
</feature>
<reference evidence="12" key="1">
    <citation type="submission" date="2022-12" db="EMBL/GenBank/DDBJ databases">
        <authorList>
            <person name="Brejova B."/>
        </authorList>
    </citation>
    <scope>NUCLEOTIDE SEQUENCE</scope>
</reference>
<dbReference type="GO" id="GO:0005886">
    <property type="term" value="C:plasma membrane"/>
    <property type="evidence" value="ECO:0007669"/>
    <property type="project" value="TreeGrafter"/>
</dbReference>
<dbReference type="OrthoDB" id="297496at2759"/>
<dbReference type="Proteomes" id="UP001152885">
    <property type="component" value="Unassembled WGS sequence"/>
</dbReference>
<evidence type="ECO:0000256" key="7">
    <source>
        <dbReference type="ARBA" id="ARBA00023303"/>
    </source>
</evidence>
<feature type="transmembrane region" description="Helical" evidence="10">
    <location>
        <begin position="205"/>
        <end position="228"/>
    </location>
</feature>
<evidence type="ECO:0000256" key="1">
    <source>
        <dbReference type="ARBA" id="ARBA00004141"/>
    </source>
</evidence>
<feature type="transmembrane region" description="Helical" evidence="10">
    <location>
        <begin position="381"/>
        <end position="401"/>
    </location>
</feature>
<feature type="region of interest" description="Disordered" evidence="9">
    <location>
        <begin position="505"/>
        <end position="560"/>
    </location>
</feature>
<evidence type="ECO:0000256" key="9">
    <source>
        <dbReference type="SAM" id="MobiDB-lite"/>
    </source>
</evidence>
<protein>
    <recommendedName>
        <fullName evidence="11">Potassium channel domain-containing protein</fullName>
    </recommendedName>
</protein>
<dbReference type="AlphaFoldDB" id="A0A9W4XI02"/>
<dbReference type="PANTHER" id="PTHR11003:SF342">
    <property type="entry name" value="OUTWARD-RECTIFIER POTASSIUM CHANNEL TOK1"/>
    <property type="match status" value="1"/>
</dbReference>
<evidence type="ECO:0000256" key="6">
    <source>
        <dbReference type="ARBA" id="ARBA00023136"/>
    </source>
</evidence>
<keyword evidence="4 10" id="KW-1133">Transmembrane helix</keyword>
<keyword evidence="13" id="KW-1185">Reference proteome</keyword>
<feature type="transmembrane region" description="Helical" evidence="10">
    <location>
        <begin position="248"/>
        <end position="266"/>
    </location>
</feature>
<dbReference type="GO" id="GO:0022841">
    <property type="term" value="F:potassium ion leak channel activity"/>
    <property type="evidence" value="ECO:0007669"/>
    <property type="project" value="TreeGrafter"/>
</dbReference>
<comment type="similarity">
    <text evidence="8">Belongs to the two pore domain potassium channel (TC 1.A.1.8) family.</text>
</comment>
<dbReference type="Gene3D" id="1.10.287.70">
    <property type="match status" value="2"/>
</dbReference>
<dbReference type="PANTHER" id="PTHR11003">
    <property type="entry name" value="POTASSIUM CHANNEL, SUBFAMILY K"/>
    <property type="match status" value="1"/>
</dbReference>
<keyword evidence="6 10" id="KW-0472">Membrane</keyword>
<evidence type="ECO:0000313" key="13">
    <source>
        <dbReference type="Proteomes" id="UP001152885"/>
    </source>
</evidence>
<evidence type="ECO:0000256" key="8">
    <source>
        <dbReference type="RuleBase" id="RU003857"/>
    </source>
</evidence>
<gene>
    <name evidence="12" type="ORF">CANVERA_P4115</name>
</gene>
<dbReference type="EMBL" id="CANTUO010000004">
    <property type="protein sequence ID" value="CAI5759604.1"/>
    <property type="molecule type" value="Genomic_DNA"/>
</dbReference>
<feature type="transmembrane region" description="Helical" evidence="10">
    <location>
        <begin position="303"/>
        <end position="323"/>
    </location>
</feature>
<evidence type="ECO:0000256" key="4">
    <source>
        <dbReference type="ARBA" id="ARBA00022989"/>
    </source>
</evidence>
<keyword evidence="7 8" id="KW-0407">Ion channel</keyword>
<name>A0A9W4XI02_9ASCO</name>
<keyword evidence="3 8" id="KW-0812">Transmembrane</keyword>
<evidence type="ECO:0000256" key="5">
    <source>
        <dbReference type="ARBA" id="ARBA00023065"/>
    </source>
</evidence>
<feature type="domain" description="Potassium channel" evidence="11">
    <location>
        <begin position="253"/>
        <end position="327"/>
    </location>
</feature>
<feature type="transmembrane region" description="Helical" evidence="10">
    <location>
        <begin position="139"/>
        <end position="160"/>
    </location>
</feature>
<sequence>MTKRSPTFQSEILKAFNALRPDPINKLELNDQHMRKYEDKLSPLLHDYHQPKDINDKKRVLAPIAFKNTFSFPVESVLNLNVKPGEPYFVFWFIISSYFPLTAACLGPLSNMVSIIALIQHWRQDKETGHLYSDTHKVVVMNALSLALGIIGNISLLMNFSRSVKYLISQCISIFAWFCASCLLTAAVLVANYQTMTPGLEKSEGFYFACFTAAFYFSCTVILLINFLGYKLKKYPATFNLDQKQRTLMVFTIFFTIWTVCGSVAMEHLISDLTYGSSMYYCIVSFLTIGLGDVTPHRSSAKVVVLIFSLGGVLIMGLIVASLRSVILSSAAPAIFWNDLEKARIALIDKLERESIHLTPEEAFHKMRVLRRKVKRKHGNFSIAITLTIFMLFWLIGGFIFHKIEKWTYFQSIYFCFLCLLTIGYGDYAPKTNLGRTFFISWSIGAVPLMTILISSVGDQLYDFFQSLSVWFSGWFFATDLEYEMRKSKKKQRREDQDDIMTLNSRAVLEEEVQEDEEMSSLDEEDDIMKNEVENEIEEEEEEIDEGEEAEEAEEATERNSFNLDHSKLVDKIKTSKEAHENVLKFLEHLKSLIRDSVQNPQKKYTHKQWQEILRSLDSKEIDKGAAQYGTYDGFWLGPNSPLRLPLKEPNYMILRVYFRIEEILQNIMDDEIEDMKLFSKMEHGN</sequence>
<evidence type="ECO:0000256" key="3">
    <source>
        <dbReference type="ARBA" id="ARBA00022692"/>
    </source>
</evidence>
<feature type="transmembrane region" description="Helical" evidence="10">
    <location>
        <begin position="89"/>
        <end position="119"/>
    </location>
</feature>
<feature type="compositionally biased region" description="Acidic residues" evidence="9">
    <location>
        <begin position="534"/>
        <end position="555"/>
    </location>
</feature>
<feature type="transmembrane region" description="Helical" evidence="10">
    <location>
        <begin position="438"/>
        <end position="458"/>
    </location>
</feature>
<feature type="transmembrane region" description="Helical" evidence="10">
    <location>
        <begin position="407"/>
        <end position="426"/>
    </location>
</feature>
<evidence type="ECO:0000313" key="12">
    <source>
        <dbReference type="EMBL" id="CAI5759604.1"/>
    </source>
</evidence>
<dbReference type="InterPro" id="IPR003280">
    <property type="entry name" value="2pore_dom_K_chnl"/>
</dbReference>
<comment type="caution">
    <text evidence="12">The sequence shown here is derived from an EMBL/GenBank/DDBJ whole genome shotgun (WGS) entry which is preliminary data.</text>
</comment>
<feature type="transmembrane region" description="Helical" evidence="10">
    <location>
        <begin position="166"/>
        <end position="193"/>
    </location>
</feature>
<dbReference type="Pfam" id="PF07885">
    <property type="entry name" value="Ion_trans_2"/>
    <property type="match status" value="2"/>
</dbReference>
<keyword evidence="5 8" id="KW-0406">Ion transport</keyword>
<dbReference type="GO" id="GO:0015271">
    <property type="term" value="F:outward rectifier potassium channel activity"/>
    <property type="evidence" value="ECO:0007669"/>
    <property type="project" value="TreeGrafter"/>
</dbReference>
<evidence type="ECO:0000256" key="10">
    <source>
        <dbReference type="SAM" id="Phobius"/>
    </source>
</evidence>
<dbReference type="InterPro" id="IPR013099">
    <property type="entry name" value="K_chnl_dom"/>
</dbReference>